<gene>
    <name evidence="4" type="ORF">ITI46_02695</name>
</gene>
<feature type="region of interest" description="Disordered" evidence="1">
    <location>
        <begin position="194"/>
        <end position="219"/>
    </location>
</feature>
<evidence type="ECO:0000256" key="1">
    <source>
        <dbReference type="SAM" id="MobiDB-lite"/>
    </source>
</evidence>
<comment type="caution">
    <text evidence="4">The sequence shown here is derived from an EMBL/GenBank/DDBJ whole genome shotgun (WGS) entry which is preliminary data.</text>
</comment>
<feature type="compositionally biased region" description="Polar residues" evidence="1">
    <location>
        <begin position="70"/>
        <end position="80"/>
    </location>
</feature>
<dbReference type="RefSeq" id="WP_209237722.1">
    <property type="nucleotide sequence ID" value="NZ_JADKMA010000007.1"/>
</dbReference>
<name>A0ABS3X5H4_9ACTN</name>
<evidence type="ECO:0000256" key="2">
    <source>
        <dbReference type="SAM" id="SignalP"/>
    </source>
</evidence>
<feature type="signal peptide" evidence="2">
    <location>
        <begin position="1"/>
        <end position="21"/>
    </location>
</feature>
<reference evidence="4 5" key="1">
    <citation type="submission" date="2020-11" db="EMBL/GenBank/DDBJ databases">
        <title>Streptomyces spirodelae sp. nov., isolated from duckweed.</title>
        <authorList>
            <person name="Saimee Y."/>
            <person name="Duangmal K."/>
        </authorList>
    </citation>
    <scope>NUCLEOTIDE SEQUENCE [LARGE SCALE GENOMIC DNA]</scope>
    <source>
        <strain evidence="4 5">S16-07</strain>
    </source>
</reference>
<protein>
    <submittedName>
        <fullName evidence="4">DUF4232 domain-containing protein</fullName>
    </submittedName>
</protein>
<accession>A0ABS3X5H4</accession>
<feature type="domain" description="DUF4232" evidence="3">
    <location>
        <begin position="92"/>
        <end position="214"/>
    </location>
</feature>
<organism evidence="4 5">
    <name type="scientific">Streptomyces oryzae</name>
    <dbReference type="NCBI Taxonomy" id="1434886"/>
    <lineage>
        <taxon>Bacteria</taxon>
        <taxon>Bacillati</taxon>
        <taxon>Actinomycetota</taxon>
        <taxon>Actinomycetes</taxon>
        <taxon>Kitasatosporales</taxon>
        <taxon>Streptomycetaceae</taxon>
        <taxon>Streptomyces</taxon>
    </lineage>
</organism>
<keyword evidence="2" id="KW-0732">Signal</keyword>
<sequence length="219" mass="21968">MRARKLTLAALALTAGLSLTACQGSSDSNAGKDTSKSSSPDSSSSSSSTSSGGNSGGTGGSNASDKDGTKTNGAKANSAQGSGGGDVTTGTCKTSNLEFHTAHGMADGQLRVAMKNTGEACSLKGFPGADLQSQDIGHPLSAKRSDKAAPDVTLQNGETTRFTISYPENNTGETGYFITSLVVTPPNETHSKNLSVGFDIPAGTDADEITVDPVGTGKQ</sequence>
<dbReference type="PROSITE" id="PS51257">
    <property type="entry name" value="PROKAR_LIPOPROTEIN"/>
    <property type="match status" value="1"/>
</dbReference>
<evidence type="ECO:0000313" key="4">
    <source>
        <dbReference type="EMBL" id="MBO8190618.1"/>
    </source>
</evidence>
<evidence type="ECO:0000259" key="3">
    <source>
        <dbReference type="Pfam" id="PF14016"/>
    </source>
</evidence>
<keyword evidence="5" id="KW-1185">Reference proteome</keyword>
<dbReference type="Pfam" id="PF14016">
    <property type="entry name" value="DUF4232"/>
    <property type="match status" value="1"/>
</dbReference>
<proteinExistence type="predicted"/>
<dbReference type="InterPro" id="IPR025326">
    <property type="entry name" value="DUF4232"/>
</dbReference>
<evidence type="ECO:0000313" key="5">
    <source>
        <dbReference type="Proteomes" id="UP001519064"/>
    </source>
</evidence>
<feature type="region of interest" description="Disordered" evidence="1">
    <location>
        <begin position="21"/>
        <end position="89"/>
    </location>
</feature>
<feature type="chain" id="PRO_5047015456" evidence="2">
    <location>
        <begin position="22"/>
        <end position="219"/>
    </location>
</feature>
<feature type="compositionally biased region" description="Low complexity" evidence="1">
    <location>
        <begin position="36"/>
        <end position="52"/>
    </location>
</feature>
<dbReference type="EMBL" id="JADKMA010000007">
    <property type="protein sequence ID" value="MBO8190618.1"/>
    <property type="molecule type" value="Genomic_DNA"/>
</dbReference>
<dbReference type="Proteomes" id="UP001519064">
    <property type="component" value="Unassembled WGS sequence"/>
</dbReference>